<accession>A0A1M5A2W7</accession>
<dbReference type="Proteomes" id="UP000184436">
    <property type="component" value="Unassembled WGS sequence"/>
</dbReference>
<name>A0A1M5A2W7_9BACE</name>
<dbReference type="EMBL" id="FQVD01000014">
    <property type="protein sequence ID" value="SHF24670.1"/>
    <property type="molecule type" value="Genomic_DNA"/>
</dbReference>
<protein>
    <submittedName>
        <fullName evidence="1">Uncharacterized protein</fullName>
    </submittedName>
</protein>
<sequence length="64" mass="7536">MFLSIHSLTEAMNLQSKVLVQLTGLFFIFKCCLNLTEQSTICMYVFDRGEINFVLWRWLFLPGK</sequence>
<proteinExistence type="predicted"/>
<reference evidence="1 2" key="1">
    <citation type="submission" date="2016-11" db="EMBL/GenBank/DDBJ databases">
        <authorList>
            <person name="Jaros S."/>
            <person name="Januszkiewicz K."/>
            <person name="Wedrychowicz H."/>
        </authorList>
    </citation>
    <scope>NUCLEOTIDE SEQUENCE [LARGE SCALE GENOMIC DNA]</scope>
    <source>
        <strain evidence="1 2">DSM 26883</strain>
    </source>
</reference>
<evidence type="ECO:0000313" key="2">
    <source>
        <dbReference type="Proteomes" id="UP000184436"/>
    </source>
</evidence>
<evidence type="ECO:0000313" key="1">
    <source>
        <dbReference type="EMBL" id="SHF24670.1"/>
    </source>
</evidence>
<dbReference type="AlphaFoldDB" id="A0A1M5A2W7"/>
<gene>
    <name evidence="1" type="ORF">SAMN05444349_11440</name>
</gene>
<keyword evidence="2" id="KW-1185">Reference proteome</keyword>
<organism evidence="1 2">
    <name type="scientific">Bacteroides faecichinchillae</name>
    <dbReference type="NCBI Taxonomy" id="871325"/>
    <lineage>
        <taxon>Bacteria</taxon>
        <taxon>Pseudomonadati</taxon>
        <taxon>Bacteroidota</taxon>
        <taxon>Bacteroidia</taxon>
        <taxon>Bacteroidales</taxon>
        <taxon>Bacteroidaceae</taxon>
        <taxon>Bacteroides</taxon>
    </lineage>
</organism>